<sequence length="556" mass="64271">MQVILDAVALHWDPIALDDLRQITQLENPQLSPQLKRLYEVGWLDRLNAYEKKGQAYEISERFFNIWYLMRRSSRRQKKELLCLTKFLVTLYGEDLNQMGERLIQQGVTHRDHVSMQLAIADGVKDLELARKLREKSYKELFDLSRTDASILKDFDIPGKVLNERGKALIERMHESISAKAWPEAIIICEELIRLNPQSPAGWNLLGTINQKLRKYEEAEVAYRRATELNPTDVNPWNNLGTLYQDHLGNYAEAEAAYRRAIKLDETDAAPWFGLGTLYQDHLGNYAEAEAAYRRAIELDETDAAPWYGLGTLYQYQLGNYTEAEAAYRRAIELDETKAAPWFGLGTLYQYQLENYAEAEAAYRRAIELDETDAILWNNLGNLYQDYLRKYEEAEAAYLRASELDLNNESSRINLLFLYRDKMHLFDKAKMLYEAMDEPKDGKDSYWLNASLFALYDKNLGIAEKHLLQALHYTEGKLPPNTQDDWWRFAAVSINLGYGQAILEVLQQNGYDVILRPYFVAIQSLVAKDSTAFLNSIAAEVREVAADLAERIKRFM</sequence>
<evidence type="ECO:0000313" key="2">
    <source>
        <dbReference type="EMBL" id="MPR35383.1"/>
    </source>
</evidence>
<keyword evidence="3" id="KW-1185">Reference proteome</keyword>
<dbReference type="AlphaFoldDB" id="A0A7C9BIZ2"/>
<dbReference type="SMART" id="SM00028">
    <property type="entry name" value="TPR"/>
    <property type="match status" value="7"/>
</dbReference>
<accession>A0A7C9BIZ2</accession>
<dbReference type="Pfam" id="PF13424">
    <property type="entry name" value="TPR_12"/>
    <property type="match status" value="2"/>
</dbReference>
<feature type="repeat" description="TPR" evidence="1">
    <location>
        <begin position="200"/>
        <end position="233"/>
    </location>
</feature>
<dbReference type="EMBL" id="WHLY01000002">
    <property type="protein sequence ID" value="MPR35383.1"/>
    <property type="molecule type" value="Genomic_DNA"/>
</dbReference>
<organism evidence="2 3">
    <name type="scientific">Salmonirosea aquatica</name>
    <dbReference type="NCBI Taxonomy" id="2654236"/>
    <lineage>
        <taxon>Bacteria</taxon>
        <taxon>Pseudomonadati</taxon>
        <taxon>Bacteroidota</taxon>
        <taxon>Cytophagia</taxon>
        <taxon>Cytophagales</taxon>
        <taxon>Spirosomataceae</taxon>
        <taxon>Salmonirosea</taxon>
    </lineage>
</organism>
<name>A0A7C9BIZ2_9BACT</name>
<dbReference type="SUPFAM" id="SSF81901">
    <property type="entry name" value="HCP-like"/>
    <property type="match status" value="1"/>
</dbReference>
<dbReference type="PANTHER" id="PTHR12558:SF13">
    <property type="entry name" value="CELL DIVISION CYCLE PROTEIN 27 HOMOLOG"/>
    <property type="match status" value="1"/>
</dbReference>
<evidence type="ECO:0000313" key="3">
    <source>
        <dbReference type="Proteomes" id="UP000479293"/>
    </source>
</evidence>
<dbReference type="SUPFAM" id="SSF48452">
    <property type="entry name" value="TPR-like"/>
    <property type="match status" value="1"/>
</dbReference>
<dbReference type="Pfam" id="PF00515">
    <property type="entry name" value="TPR_1"/>
    <property type="match status" value="1"/>
</dbReference>
<dbReference type="Gene3D" id="1.25.40.10">
    <property type="entry name" value="Tetratricopeptide repeat domain"/>
    <property type="match status" value="2"/>
</dbReference>
<proteinExistence type="predicted"/>
<evidence type="ECO:0000256" key="1">
    <source>
        <dbReference type="PROSITE-ProRule" id="PRU00339"/>
    </source>
</evidence>
<protein>
    <submittedName>
        <fullName evidence="2">Tetratricopeptide repeat protein</fullName>
    </submittedName>
</protein>
<dbReference type="InterPro" id="IPR019734">
    <property type="entry name" value="TPR_rpt"/>
</dbReference>
<comment type="caution">
    <text evidence="2">The sequence shown here is derived from an EMBL/GenBank/DDBJ whole genome shotgun (WGS) entry which is preliminary data.</text>
</comment>
<dbReference type="PROSITE" id="PS50005">
    <property type="entry name" value="TPR"/>
    <property type="match status" value="1"/>
</dbReference>
<dbReference type="Pfam" id="PF13181">
    <property type="entry name" value="TPR_8"/>
    <property type="match status" value="1"/>
</dbReference>
<dbReference type="Proteomes" id="UP000479293">
    <property type="component" value="Unassembled WGS sequence"/>
</dbReference>
<reference evidence="2 3" key="1">
    <citation type="submission" date="2019-10" db="EMBL/GenBank/DDBJ databases">
        <title>Draft Genome Sequence of Cytophagaceae sp. SJW1-29.</title>
        <authorList>
            <person name="Choi A."/>
        </authorList>
    </citation>
    <scope>NUCLEOTIDE SEQUENCE [LARGE SCALE GENOMIC DNA]</scope>
    <source>
        <strain evidence="2 3">SJW1-29</strain>
    </source>
</reference>
<gene>
    <name evidence="2" type="ORF">GBK04_19005</name>
</gene>
<dbReference type="PANTHER" id="PTHR12558">
    <property type="entry name" value="CELL DIVISION CYCLE 16,23,27"/>
    <property type="match status" value="1"/>
</dbReference>
<keyword evidence="1" id="KW-0802">TPR repeat</keyword>
<dbReference type="InterPro" id="IPR011990">
    <property type="entry name" value="TPR-like_helical_dom_sf"/>
</dbReference>